<dbReference type="AlphaFoldDB" id="A0A085V6Y8"/>
<keyword evidence="1" id="KW-0812">Transmembrane</keyword>
<accession>A0A085V6Y8</accession>
<protein>
    <submittedName>
        <fullName evidence="2">Membrane protein</fullName>
    </submittedName>
</protein>
<proteinExistence type="predicted"/>
<sequence length="179" mass="19626">MLKQIANAALFQAGWFACVIGGDSYWLLIPVGVLIVHLLWISSWAAEGKLLLWITGLGTLLDSALLMLGVFDFDAGGPLIPLWLMLLWAVLATTLNHCLSWTAKPWWRASLLGAVGGPMSYYAGSQLAGVHLPLGLWPSMLILAVIWAVVFPLMQWLAGYFQALRPDQPRGHRSGIPHE</sequence>
<dbReference type="InterPro" id="IPR021306">
    <property type="entry name" value="DUF2878"/>
</dbReference>
<dbReference type="EMBL" id="JPQT01000105">
    <property type="protein sequence ID" value="KFE51201.1"/>
    <property type="molecule type" value="Genomic_DNA"/>
</dbReference>
<feature type="transmembrane region" description="Helical" evidence="1">
    <location>
        <begin position="80"/>
        <end position="99"/>
    </location>
</feature>
<keyword evidence="1" id="KW-0472">Membrane</keyword>
<dbReference type="Pfam" id="PF11086">
    <property type="entry name" value="DUF2878"/>
    <property type="match status" value="1"/>
</dbReference>
<comment type="caution">
    <text evidence="2">The sequence shown here is derived from an EMBL/GenBank/DDBJ whole genome shotgun (WGS) entry which is preliminary data.</text>
</comment>
<evidence type="ECO:0000313" key="2">
    <source>
        <dbReference type="EMBL" id="KFE51201.1"/>
    </source>
</evidence>
<feature type="transmembrane region" description="Helical" evidence="1">
    <location>
        <begin position="136"/>
        <end position="161"/>
    </location>
</feature>
<keyword evidence="1" id="KW-1133">Transmembrane helix</keyword>
<evidence type="ECO:0000256" key="1">
    <source>
        <dbReference type="SAM" id="Phobius"/>
    </source>
</evidence>
<dbReference type="RefSeq" id="WP_020290472.1">
    <property type="nucleotide sequence ID" value="NZ_JPQT01000105.1"/>
</dbReference>
<organism evidence="2 3">
    <name type="scientific">Pseudomonas syringae</name>
    <dbReference type="NCBI Taxonomy" id="317"/>
    <lineage>
        <taxon>Bacteria</taxon>
        <taxon>Pseudomonadati</taxon>
        <taxon>Pseudomonadota</taxon>
        <taxon>Gammaproteobacteria</taxon>
        <taxon>Pseudomonadales</taxon>
        <taxon>Pseudomonadaceae</taxon>
        <taxon>Pseudomonas</taxon>
    </lineage>
</organism>
<dbReference type="PATRIC" id="fig|317.174.peg.2751"/>
<feature type="transmembrane region" description="Helical" evidence="1">
    <location>
        <begin position="50"/>
        <end position="68"/>
    </location>
</feature>
<name>A0A085V6Y8_PSESX</name>
<gene>
    <name evidence="2" type="ORF">IV02_13405</name>
</gene>
<dbReference type="Proteomes" id="UP000028643">
    <property type="component" value="Unassembled WGS sequence"/>
</dbReference>
<reference evidence="2 3" key="1">
    <citation type="submission" date="2014-07" db="EMBL/GenBank/DDBJ databases">
        <title>Draft Genome Sequences of Environmental Pseudomonas syringae strains.</title>
        <authorList>
            <person name="Baltrus D.A."/>
            <person name="Berge O."/>
            <person name="Morris C."/>
        </authorList>
    </citation>
    <scope>NUCLEOTIDE SEQUENCE [LARGE SCALE GENOMIC DNA]</scope>
    <source>
        <strain evidence="2 3">CEB003</strain>
    </source>
</reference>
<evidence type="ECO:0000313" key="3">
    <source>
        <dbReference type="Proteomes" id="UP000028643"/>
    </source>
</evidence>
<dbReference type="PROSITE" id="PS51257">
    <property type="entry name" value="PROKAR_LIPOPROTEIN"/>
    <property type="match status" value="1"/>
</dbReference>